<accession>A0A1C2I4I5</accession>
<dbReference type="Proteomes" id="UP000095008">
    <property type="component" value="Unassembled WGS sequence"/>
</dbReference>
<evidence type="ECO:0000313" key="1">
    <source>
        <dbReference type="EMBL" id="OCX70916.1"/>
    </source>
</evidence>
<dbReference type="EMBL" id="LWRY01000152">
    <property type="protein sequence ID" value="OCX70916.1"/>
    <property type="molecule type" value="Genomic_DNA"/>
</dbReference>
<gene>
    <name evidence="1" type="ORF">A6M23_13245</name>
</gene>
<dbReference type="RefSeq" id="WP_065974122.1">
    <property type="nucleotide sequence ID" value="NZ_LWRY01000152.1"/>
</dbReference>
<keyword evidence="2" id="KW-1185">Reference proteome</keyword>
<sequence length="84" mass="8774">MEEKRSETEVAAPLSAGDLAAYGLKPILGQPSMEQLRAVYAGSIEPVLQVRQSAAAAISAGTALLLCPLTNNQQCPVGHNRKGD</sequence>
<name>A0A1C2I4I5_ACITH</name>
<protein>
    <submittedName>
        <fullName evidence="1">Uncharacterized protein</fullName>
    </submittedName>
</protein>
<organism evidence="1 2">
    <name type="scientific">Acidithiobacillus thiooxidans</name>
    <name type="common">Thiobacillus thiooxidans</name>
    <dbReference type="NCBI Taxonomy" id="930"/>
    <lineage>
        <taxon>Bacteria</taxon>
        <taxon>Pseudomonadati</taxon>
        <taxon>Pseudomonadota</taxon>
        <taxon>Acidithiobacillia</taxon>
        <taxon>Acidithiobacillales</taxon>
        <taxon>Acidithiobacillaceae</taxon>
        <taxon>Acidithiobacillus</taxon>
    </lineage>
</organism>
<proteinExistence type="predicted"/>
<dbReference type="AlphaFoldDB" id="A0A1C2I4I5"/>
<comment type="caution">
    <text evidence="1">The sequence shown here is derived from an EMBL/GenBank/DDBJ whole genome shotgun (WGS) entry which is preliminary data.</text>
</comment>
<reference evidence="1" key="1">
    <citation type="journal article" date="2016" name="Int. J. Mol. Sci.">
        <title>Comparative genomics of the extreme acidophile Acidithiobacillus thiooxidans reveals intraspecific divergence and niche adaptation.</title>
        <authorList>
            <person name="Zhang X."/>
            <person name="Feng X."/>
            <person name="Tao J."/>
            <person name="Ma L."/>
            <person name="Xiao Y."/>
            <person name="Liang Y."/>
            <person name="Liu X."/>
            <person name="Yin H."/>
        </authorList>
    </citation>
    <scope>NUCLEOTIDE SEQUENCE [LARGE SCALE GENOMIC DNA]</scope>
    <source>
        <strain evidence="1">DXS-W</strain>
    </source>
</reference>
<evidence type="ECO:0000313" key="2">
    <source>
        <dbReference type="Proteomes" id="UP000095008"/>
    </source>
</evidence>